<evidence type="ECO:0000313" key="3">
    <source>
        <dbReference type="EMBL" id="OGW99432.1"/>
    </source>
</evidence>
<evidence type="ECO:0000256" key="2">
    <source>
        <dbReference type="SAM" id="MobiDB-lite"/>
    </source>
</evidence>
<accession>A0A1G1L2Q0</accession>
<sequence length="2704" mass="305036">MILKTKWFYLVDFQKLLEEELNMKTEIKISAIRNWWCAKILSVMIIASFALGPTPMAFSALDATGVSEADRQQSELTLAEQQKQAEQAQPQPQPAMVTSEQFLMDTSPLQPVEEIQKPVEIELTPLKAPETVLYRSTVGADGNSLIVVSGMQYSISKNDAGVILLKDEPGRIYTTNNDSTIVLADTVFQVKELYPDDGLVPESVKAFVANDLINSLGKYGITLHPDSNVQPEVVEATQTQWSDGCLGWPEPGMSCTGFPISNGFIAKVKLFNNIYEYHGDMGNLSYIRAVLDYGKQAAIVAMADLVARGIDIAGILIDSSVVLEPSSSDGKILYEVSLSSGNQKWIYKIDRRSGTIIDDVEKKRAELLNKTDQATQDARGYIDVLETTLAEFQKEYEVFNLDIADLQQALANAKSNLVSAISESWVTDETVAKMKSLIEEVDAYTQNKLPGRINDYQVFLKTIMDRIMSKLPIWNDYMARLNAYREEVSAAQTLDELLKLEELFPAQPPWIEDMIQKPIDPRGEIKNYVDSALSLVKDARSEHEVAKAAVTELSKTTGLSNEDLIAVIKHVEVNKEKLTAVIYFRDSDIKMANSRLIDVLGNGKLSSIAVYNLERVLWEVQPGQDTAEDISQYPSGLRVKSATMSWYGQEMEPGVITIYAPRAARITYEANEISEIQWTDGFGYEIPQLIYRDVYSRPANNENEIEIRRYPEGPQLDVICDSVTGKCESPLSSEPTIMTLQVLNDGKYYILKMDEPSLGGKKIHSEFIYLQAMVRCVPGAICVNPPPVLASIVRAAELAEVSNIQIQGTSAVLTLPDGSIHKNDAFQSLEQLLDWARRVEEESNAERKAAIERAVSNLAEALGLTDEEKKSIEVLKADPIQWTNGCVGWDQPGQMCTMNLVNGYLVLLKLYQNEYEFHAGRIDPYKDAAIHAINDLRNREGIMLQSIVIQPMKIEIPVKDEIVVGEIKSQDLNRTGLILDQNQYREPLRVRVSLLVNSVNFDGTNPYRKFDYLLAQSSKEIVMIHEIDPQTGNIFRDINPRDGSWIEYLYGLVLPMEIVDANGDGVADTTGDELYRPGNPVIGAIFVRPADSNGNRVKVRVDFNQNVETAEGKLNIGMMPDVKAVEASIIDLLEVQNEKIDRLMLSNYKLDSTGMCTMSIPPTCYSKVTFDLQYGEVTYKYEVSITTSNWNETSYSARLLSKTDESEHKVKAMVMADLAKAFGLSDEQLKAIEGLIEIDLTNKKVTVNLKNYTGNLGANRLIDIFDSYGNKLPVTIVYQFAYRAPAQIEGVPFGFYIVSAQAVFISENRYEYTYGSTKYVSSYSIYRTADISYGTYITPGLGKPTSVKWTIRQSGFSIQNGKQTNYQYVDQVYTDNYDYSNQMLAGIVVNREYSYNSIYKYSTIEYSYQSKYQRFAHLNQETLELVSKFNYSSGSNQQNGKITSSWSYGDVQIPSWMSMSNSKVESLEKVLEAVRLFESMKTTIAQINQVNQAIQAQDFDMNRDGIVDDNDLIFAQKAYDDFIHFNELSPGTPPKCDTTGKCTSYYSWVGWGPKEHMDWNLDGKTYYFYRPESAADREAYLNLNMGLDVNKDGKVTWEDETNVLEMIKGAIQREKAREATFRDLSLLTGLSIEELKEVVSLKITSFDELAIDPYTFYIEIKPKNGDAVFFKEARLLDPLGGFKYFNGGDCNFRDGKIEYLELGQWGDGQNAKYAHVSYDQNGRIMRVGWEEFVNGIQKTDSPIDYYRYEEYGRVIVERVISLEKIMALDPLNHPRFGFHQYVLALDVMEDGKYHIRTMSEPTENGEQRIESNFEYRVALFQCMPEGHCLPPLVSLDRIVRSEVSQGNIVCFKAPCEIRTQISEIREVVNGTAKVYLPTYEENQYGNPIQFNSYEDMFVKVRDLELQQKIWFVQDFSWRVMDVQWGYVDMNWDGLIDEKDLDYAMDGYRKALEVVKYLDPWTIQALDLNQNGVIDIGTTDPDHPSDLDIVVNKIKQEIAAIQEKVAIVNQLADGISRIGEGLVDINGDGKVNSEDQYQLERIVRAVALNVTEKEIKLADTNGDGKLVCYYEWYCGEDNPWGVDYNGDGILDDYDYDRAWAVVEFSSLNVSAEEIARGDINRDGEINQADVDTFIRQLYENRSFDLNGDGVVDGGDLLLVKDGYNYAFQYMQYLSDEAKQLLDYDDYDGISWNDEVLLEQDVQHAIDIQRWIGSAKMLADILSSDRLADKFNVDRDELGLITWEDVNKAEQLYNDAINVLPYLSQEVKDALDYNHDGQVGYGYYYMNSDMAAFTGDINIAIQQIQKVPTVAKALSAGTLDMDGYNGLNESDITYAKDAYAAVLEFNAANFGNVDPLAFDYNRDGKVTGEDVSQLTADIQSALTKIYETQEFSWHVIDVQWGYADINWDGLVNADDLKYAEDGYRKALEVVKYLDPWTVQDLDLNQNGIIDIETTDPAQPSDLKIVLDAILQEIIPIYDAEINAALTNLNALLGDLNAVILQKADIETKYSELSDILNGKYVGPRPMYSEILPFYHYVINRMATFSSDFAKAIETKDADLAAQVIDNYNKFMQEGDVNPVDRAVDELGNSTSYAIERLHALPGMIEETQAKIDARSAEWRTQAEGTLNQYDKAVKGFQFVSSKGEFLASIWPSGEAQSEPTVKVMTLIWVEHTYFDVQLADGQTLNVEFQNGVIDPAVKEILEKLSN</sequence>
<dbReference type="Proteomes" id="UP000178187">
    <property type="component" value="Unassembled WGS sequence"/>
</dbReference>
<dbReference type="SUPFAM" id="SSF47473">
    <property type="entry name" value="EF-hand"/>
    <property type="match status" value="1"/>
</dbReference>
<dbReference type="SUPFAM" id="SSF63446">
    <property type="entry name" value="Type I dockerin domain"/>
    <property type="match status" value="1"/>
</dbReference>
<evidence type="ECO:0000313" key="4">
    <source>
        <dbReference type="Proteomes" id="UP000178187"/>
    </source>
</evidence>
<dbReference type="PROSITE" id="PS00448">
    <property type="entry name" value="CLOS_CELLULOSOME_RPT"/>
    <property type="match status" value="1"/>
</dbReference>
<organism evidence="3 4">
    <name type="scientific">Candidatus Danuiimicrobium aquiferis</name>
    <dbReference type="NCBI Taxonomy" id="1801832"/>
    <lineage>
        <taxon>Bacteria</taxon>
        <taxon>Pseudomonadati</taxon>
        <taxon>Candidatus Omnitrophota</taxon>
        <taxon>Candidatus Danuiimicrobium</taxon>
    </lineage>
</organism>
<gene>
    <name evidence="3" type="ORF">A3G33_00875</name>
</gene>
<protein>
    <recommendedName>
        <fullName evidence="5">Dockerin domain-containing protein</fullName>
    </recommendedName>
</protein>
<feature type="region of interest" description="Disordered" evidence="2">
    <location>
        <begin position="71"/>
        <end position="95"/>
    </location>
</feature>
<name>A0A1G1L2Q0_9BACT</name>
<dbReference type="InterPro" id="IPR011992">
    <property type="entry name" value="EF-hand-dom_pair"/>
</dbReference>
<feature type="coiled-coil region" evidence="1">
    <location>
        <begin position="357"/>
        <end position="423"/>
    </location>
</feature>
<dbReference type="EMBL" id="MHFR01000007">
    <property type="protein sequence ID" value="OGW99432.1"/>
    <property type="molecule type" value="Genomic_DNA"/>
</dbReference>
<dbReference type="InterPro" id="IPR002105">
    <property type="entry name" value="Dockerin_1_rpt"/>
</dbReference>
<evidence type="ECO:0000256" key="1">
    <source>
        <dbReference type="SAM" id="Coils"/>
    </source>
</evidence>
<dbReference type="InterPro" id="IPR018247">
    <property type="entry name" value="EF_Hand_1_Ca_BS"/>
</dbReference>
<dbReference type="GO" id="GO:0004553">
    <property type="term" value="F:hydrolase activity, hydrolyzing O-glycosyl compounds"/>
    <property type="evidence" value="ECO:0007669"/>
    <property type="project" value="InterPro"/>
</dbReference>
<keyword evidence="1" id="KW-0175">Coiled coil</keyword>
<dbReference type="GO" id="GO:0000272">
    <property type="term" value="P:polysaccharide catabolic process"/>
    <property type="evidence" value="ECO:0007669"/>
    <property type="project" value="InterPro"/>
</dbReference>
<evidence type="ECO:0008006" key="5">
    <source>
        <dbReference type="Google" id="ProtNLM"/>
    </source>
</evidence>
<dbReference type="InterPro" id="IPR036439">
    <property type="entry name" value="Dockerin_dom_sf"/>
</dbReference>
<reference evidence="3 4" key="1">
    <citation type="journal article" date="2016" name="Nat. Commun.">
        <title>Thousands of microbial genomes shed light on interconnected biogeochemical processes in an aquifer system.</title>
        <authorList>
            <person name="Anantharaman K."/>
            <person name="Brown C.T."/>
            <person name="Hug L.A."/>
            <person name="Sharon I."/>
            <person name="Castelle C.J."/>
            <person name="Probst A.J."/>
            <person name="Thomas B.C."/>
            <person name="Singh A."/>
            <person name="Wilkins M.J."/>
            <person name="Karaoz U."/>
            <person name="Brodie E.L."/>
            <person name="Williams K.H."/>
            <person name="Hubbard S.S."/>
            <person name="Banfield J.F."/>
        </authorList>
    </citation>
    <scope>NUCLEOTIDE SEQUENCE [LARGE SCALE GENOMIC DNA]</scope>
</reference>
<feature type="compositionally biased region" description="Low complexity" evidence="2">
    <location>
        <begin position="79"/>
        <end position="90"/>
    </location>
</feature>
<comment type="caution">
    <text evidence="3">The sequence shown here is derived from an EMBL/GenBank/DDBJ whole genome shotgun (WGS) entry which is preliminary data.</text>
</comment>
<proteinExistence type="predicted"/>
<dbReference type="PROSITE" id="PS00018">
    <property type="entry name" value="EF_HAND_1"/>
    <property type="match status" value="4"/>
</dbReference>
<dbReference type="Gene3D" id="1.10.1330.10">
    <property type="entry name" value="Dockerin domain"/>
    <property type="match status" value="1"/>
</dbReference>